<evidence type="ECO:0000256" key="1">
    <source>
        <dbReference type="SAM" id="MobiDB-lite"/>
    </source>
</evidence>
<gene>
    <name evidence="2" type="ORF">L2764_26695</name>
</gene>
<organism evidence="2 3">
    <name type="scientific">Shewanella surugensis</name>
    <dbReference type="NCBI Taxonomy" id="212020"/>
    <lineage>
        <taxon>Bacteria</taxon>
        <taxon>Pseudomonadati</taxon>
        <taxon>Pseudomonadota</taxon>
        <taxon>Gammaproteobacteria</taxon>
        <taxon>Alteromonadales</taxon>
        <taxon>Shewanellaceae</taxon>
        <taxon>Shewanella</taxon>
    </lineage>
</organism>
<comment type="caution">
    <text evidence="2">The sequence shown here is derived from an EMBL/GenBank/DDBJ whole genome shotgun (WGS) entry which is preliminary data.</text>
</comment>
<evidence type="ECO:0000313" key="2">
    <source>
        <dbReference type="EMBL" id="MCL1127942.1"/>
    </source>
</evidence>
<feature type="compositionally biased region" description="Basic and acidic residues" evidence="1">
    <location>
        <begin position="1"/>
        <end position="13"/>
    </location>
</feature>
<reference evidence="2 3" key="1">
    <citation type="submission" date="2022-01" db="EMBL/GenBank/DDBJ databases">
        <title>Whole genome-based taxonomy of the Shewanellaceae.</title>
        <authorList>
            <person name="Martin-Rodriguez A.J."/>
        </authorList>
    </citation>
    <scope>NUCLEOTIDE SEQUENCE [LARGE SCALE GENOMIC DNA]</scope>
    <source>
        <strain evidence="2 3">DSM 17177</strain>
    </source>
</reference>
<keyword evidence="3" id="KW-1185">Reference proteome</keyword>
<evidence type="ECO:0000313" key="3">
    <source>
        <dbReference type="Proteomes" id="UP001203423"/>
    </source>
</evidence>
<sequence length="262" mass="29915">MYAQIEKPKENKSRAVANSVVQGKSNGRQGFRFVDNRSIAKVRKGRDATYRHDENSLIVQSIKHQPMPTSLVTQMVPKGRNEYTIVEKYFTENRNKIYAKKDYPELSAQARNLLYALGEYPKLTELDNDDTNVKKIKSLLEDEEVQKELKNACIEIDQESGAARWKIMLQRLRSGTEDELMEYGGVKEQIWRFGSRINKWGKPTTVGIQAGMQYLMFNPISSAAFGGRAILQQLNLHITNALSLETIMKHPLAYQRITTGIS</sequence>
<proteinExistence type="predicted"/>
<dbReference type="Proteomes" id="UP001203423">
    <property type="component" value="Unassembled WGS sequence"/>
</dbReference>
<protein>
    <submittedName>
        <fullName evidence="2">Uncharacterized protein</fullName>
    </submittedName>
</protein>
<name>A0ABT0LJQ0_9GAMM</name>
<feature type="region of interest" description="Disordered" evidence="1">
    <location>
        <begin position="1"/>
        <end position="21"/>
    </location>
</feature>
<accession>A0ABT0LJQ0</accession>
<dbReference type="EMBL" id="JAKIKS010000261">
    <property type="protein sequence ID" value="MCL1127942.1"/>
    <property type="molecule type" value="Genomic_DNA"/>
</dbReference>
<dbReference type="RefSeq" id="WP_248943366.1">
    <property type="nucleotide sequence ID" value="NZ_JAKIKS010000261.1"/>
</dbReference>